<protein>
    <recommendedName>
        <fullName evidence="3">Methyltransferase domain-containing protein</fullName>
    </recommendedName>
</protein>
<dbReference type="PANTHER" id="PTHR47473:SF1">
    <property type="entry name" value="METHYLTRANSFERASE DOMAIN-CONTAINING PROTEIN"/>
    <property type="match status" value="1"/>
</dbReference>
<dbReference type="Proteomes" id="UP001305779">
    <property type="component" value="Unassembled WGS sequence"/>
</dbReference>
<evidence type="ECO:0008006" key="3">
    <source>
        <dbReference type="Google" id="ProtNLM"/>
    </source>
</evidence>
<dbReference type="SUPFAM" id="SSF53335">
    <property type="entry name" value="S-adenosyl-L-methionine-dependent methyltransferases"/>
    <property type="match status" value="1"/>
</dbReference>
<name>A0ABR0EB26_ZASCE</name>
<sequence>MESWNDSQFCIRIQSPNFDRIILINKLLLIMRPASWDGNHDIWIIPTAQAAETYTEVAELLNSPPKHVVNLATNQETVQSADPKGVDRWRCIAKLLTMPTPWIGYRLPSGEFPYPQQRDVGYFYKGIFNPENEALSNGRRLDSRVFVDDCTIRSYLKFAYASFFKPYTGDGSGNQQDALESFYEYQADAYDTTRAALLRGREDMLQLVAAQLKYKTFSGKPVWVDIGGGTGWNIEQMGKHVDVPTFFSAVYLVDLTPSLLKIAEARFQKLGWTNVKVVCMDCRFFDLSQIGRPEEKHNTEADLITMSYSLTMILDFFPVVDMMTSLLASAGIIGVVDLYAQTKVEFMRRDYVGGFLDRHCTWLNRTFWRTWFEQDRVMFDGGRRDYLEYRFGTRMSINKRNAMLPGLRIPFYIWIGCHRHNSSADLDTSVVKTTFLPAPDGLVRPDVPLPSVYYQNHARRTYYPAELGPRKQRSLAEEALHFPDDILTSDDTVLDFTGNGATILSCLSQKPKAVHAFDSDPSNNHLLELKIAAFEALSQDKIQNLFGPEGCSDFRSILIDDLSPHMSSQAVQYWLNYGWKGWLSGNNPQPKLASISSAELNAHGDLPSIIETGPLRIHTASLEDVLSRTTPGSVSVILPGKS</sequence>
<dbReference type="EMBL" id="JAXOVC010000007">
    <property type="protein sequence ID" value="KAK4498679.1"/>
    <property type="molecule type" value="Genomic_DNA"/>
</dbReference>
<organism evidence="1 2">
    <name type="scientific">Zasmidium cellare</name>
    <name type="common">Wine cellar mold</name>
    <name type="synonym">Racodium cellare</name>
    <dbReference type="NCBI Taxonomy" id="395010"/>
    <lineage>
        <taxon>Eukaryota</taxon>
        <taxon>Fungi</taxon>
        <taxon>Dikarya</taxon>
        <taxon>Ascomycota</taxon>
        <taxon>Pezizomycotina</taxon>
        <taxon>Dothideomycetes</taxon>
        <taxon>Dothideomycetidae</taxon>
        <taxon>Mycosphaerellales</taxon>
        <taxon>Mycosphaerellaceae</taxon>
        <taxon>Zasmidium</taxon>
    </lineage>
</organism>
<reference evidence="1 2" key="1">
    <citation type="journal article" date="2023" name="G3 (Bethesda)">
        <title>A chromosome-level genome assembly of Zasmidium syzygii isolated from banana leaves.</title>
        <authorList>
            <person name="van Westerhoven A.C."/>
            <person name="Mehrabi R."/>
            <person name="Talebi R."/>
            <person name="Steentjes M.B.F."/>
            <person name="Corcolon B."/>
            <person name="Chong P.A."/>
            <person name="Kema G.H.J."/>
            <person name="Seidl M.F."/>
        </authorList>
    </citation>
    <scope>NUCLEOTIDE SEQUENCE [LARGE SCALE GENOMIC DNA]</scope>
    <source>
        <strain evidence="1 2">P124</strain>
    </source>
</reference>
<dbReference type="InterPro" id="IPR029063">
    <property type="entry name" value="SAM-dependent_MTases_sf"/>
</dbReference>
<dbReference type="Pfam" id="PF13489">
    <property type="entry name" value="Methyltransf_23"/>
    <property type="match status" value="1"/>
</dbReference>
<keyword evidence="2" id="KW-1185">Reference proteome</keyword>
<evidence type="ECO:0000313" key="1">
    <source>
        <dbReference type="EMBL" id="KAK4498679.1"/>
    </source>
</evidence>
<gene>
    <name evidence="1" type="ORF">PRZ48_009189</name>
</gene>
<comment type="caution">
    <text evidence="1">The sequence shown here is derived from an EMBL/GenBank/DDBJ whole genome shotgun (WGS) entry which is preliminary data.</text>
</comment>
<dbReference type="Pfam" id="PF11899">
    <property type="entry name" value="DUF3419"/>
    <property type="match status" value="1"/>
</dbReference>
<dbReference type="InterPro" id="IPR021829">
    <property type="entry name" value="DUF3419"/>
</dbReference>
<dbReference type="Gene3D" id="3.40.50.150">
    <property type="entry name" value="Vaccinia Virus protein VP39"/>
    <property type="match status" value="1"/>
</dbReference>
<proteinExistence type="predicted"/>
<evidence type="ECO:0000313" key="2">
    <source>
        <dbReference type="Proteomes" id="UP001305779"/>
    </source>
</evidence>
<accession>A0ABR0EB26</accession>
<dbReference type="CDD" id="cd02440">
    <property type="entry name" value="AdoMet_MTases"/>
    <property type="match status" value="1"/>
</dbReference>
<dbReference type="PANTHER" id="PTHR47473">
    <property type="entry name" value="BTA1P"/>
    <property type="match status" value="1"/>
</dbReference>